<evidence type="ECO:0000313" key="5">
    <source>
        <dbReference type="Proteomes" id="UP000183974"/>
    </source>
</evidence>
<dbReference type="InterPro" id="IPR011006">
    <property type="entry name" value="CheY-like_superfamily"/>
</dbReference>
<organism evidence="4 5">
    <name type="scientific">Roseovarius pacificus</name>
    <dbReference type="NCBI Taxonomy" id="337701"/>
    <lineage>
        <taxon>Bacteria</taxon>
        <taxon>Pseudomonadati</taxon>
        <taxon>Pseudomonadota</taxon>
        <taxon>Alphaproteobacteria</taxon>
        <taxon>Rhodobacterales</taxon>
        <taxon>Roseobacteraceae</taxon>
        <taxon>Roseovarius</taxon>
    </lineage>
</organism>
<gene>
    <name evidence="4" type="ORF">SAMN05444398_101576</name>
</gene>
<dbReference type="SMART" id="SM00448">
    <property type="entry name" value="REC"/>
    <property type="match status" value="1"/>
</dbReference>
<dbReference type="Pfam" id="PF00072">
    <property type="entry name" value="Response_reg"/>
    <property type="match status" value="1"/>
</dbReference>
<sequence length="380" mass="43573">MTNLISASDRFQRKLDDRANKIMASTFRILVVDDEPSILELVKTALETLDDYNVSTATNAIAALEEIRRAERPFDCILLDIQMPETDGIELLRGLRSLPDYADIPILMLTAMSDRSYIDEAFKEGATDYVNKPFDFLELRSRIKCAHQLVDERRKTELSQKCAYQLQQKMKRNKQFNFDDPISVSDVDKHLRYLEFDNYVTQLARRKLFNSQSIAIKIQDAQLLYEKQDCDSFRNAIQTVAESIQLATHKVDCVFSYRGGGIFLVISHDAKGAEALSCEKNLNTLIQERTPHQQPAPEPINVLVSNSVPMRGLSRSAAATALQDAISNVNELELALQKDQDTQTGTMHDHRQDLRKQTRKRVYERVLFELFGEENYLNMR</sequence>
<dbReference type="PROSITE" id="PS50110">
    <property type="entry name" value="RESPONSE_REGULATORY"/>
    <property type="match status" value="1"/>
</dbReference>
<evidence type="ECO:0000256" key="2">
    <source>
        <dbReference type="PROSITE-ProRule" id="PRU00169"/>
    </source>
</evidence>
<reference evidence="4 5" key="1">
    <citation type="submission" date="2016-11" db="EMBL/GenBank/DDBJ databases">
        <authorList>
            <person name="Jaros S."/>
            <person name="Januszkiewicz K."/>
            <person name="Wedrychowicz H."/>
        </authorList>
    </citation>
    <scope>NUCLEOTIDE SEQUENCE [LARGE SCALE GENOMIC DNA]</scope>
    <source>
        <strain evidence="4 5">DSM 29589</strain>
    </source>
</reference>
<keyword evidence="5" id="KW-1185">Reference proteome</keyword>
<dbReference type="GO" id="GO:0000160">
    <property type="term" value="P:phosphorelay signal transduction system"/>
    <property type="evidence" value="ECO:0007669"/>
    <property type="project" value="InterPro"/>
</dbReference>
<name>A0A1M6XUI4_9RHOB</name>
<dbReference type="Proteomes" id="UP000183974">
    <property type="component" value="Unassembled WGS sequence"/>
</dbReference>
<dbReference type="InterPro" id="IPR001789">
    <property type="entry name" value="Sig_transdc_resp-reg_receiver"/>
</dbReference>
<feature type="domain" description="Response regulatory" evidence="3">
    <location>
        <begin position="28"/>
        <end position="147"/>
    </location>
</feature>
<dbReference type="PANTHER" id="PTHR44591:SF3">
    <property type="entry name" value="RESPONSE REGULATORY DOMAIN-CONTAINING PROTEIN"/>
    <property type="match status" value="1"/>
</dbReference>
<dbReference type="PANTHER" id="PTHR44591">
    <property type="entry name" value="STRESS RESPONSE REGULATOR PROTEIN 1"/>
    <property type="match status" value="1"/>
</dbReference>
<evidence type="ECO:0000256" key="1">
    <source>
        <dbReference type="ARBA" id="ARBA00022553"/>
    </source>
</evidence>
<feature type="modified residue" description="4-aspartylphosphate" evidence="2">
    <location>
        <position position="80"/>
    </location>
</feature>
<protein>
    <submittedName>
        <fullName evidence="4">Response regulator receiver domain-containing protein</fullName>
    </submittedName>
</protein>
<dbReference type="SUPFAM" id="SSF52172">
    <property type="entry name" value="CheY-like"/>
    <property type="match status" value="1"/>
</dbReference>
<dbReference type="Gene3D" id="3.40.50.2300">
    <property type="match status" value="1"/>
</dbReference>
<evidence type="ECO:0000259" key="3">
    <source>
        <dbReference type="PROSITE" id="PS50110"/>
    </source>
</evidence>
<dbReference type="STRING" id="337701.SAMN05444398_101576"/>
<dbReference type="RefSeq" id="WP_073032474.1">
    <property type="nucleotide sequence ID" value="NZ_BMLR01000001.1"/>
</dbReference>
<proteinExistence type="predicted"/>
<evidence type="ECO:0000313" key="4">
    <source>
        <dbReference type="EMBL" id="SHL09651.1"/>
    </source>
</evidence>
<dbReference type="EMBL" id="FRBR01000001">
    <property type="protein sequence ID" value="SHL09651.1"/>
    <property type="molecule type" value="Genomic_DNA"/>
</dbReference>
<dbReference type="AlphaFoldDB" id="A0A1M6XUI4"/>
<dbReference type="InterPro" id="IPR050595">
    <property type="entry name" value="Bact_response_regulator"/>
</dbReference>
<dbReference type="OrthoDB" id="7326651at2"/>
<accession>A0A1M6XUI4</accession>
<keyword evidence="1 2" id="KW-0597">Phosphoprotein</keyword>